<accession>A0ACB7H9I9</accession>
<keyword evidence="2" id="KW-1185">Reference proteome</keyword>
<comment type="caution">
    <text evidence="1">The sequence shown here is derived from an EMBL/GenBank/DDBJ whole genome shotgun (WGS) entry which is preliminary data.</text>
</comment>
<reference evidence="2" key="1">
    <citation type="journal article" date="2016" name="Nat. Biotechnol.">
        <title>Sequencing wild and cultivated cassava and related species reveals extensive interspecific hybridization and genetic diversity.</title>
        <authorList>
            <person name="Bredeson J.V."/>
            <person name="Lyons J.B."/>
            <person name="Prochnik S.E."/>
            <person name="Wu G.A."/>
            <person name="Ha C.M."/>
            <person name="Edsinger-Gonzales E."/>
            <person name="Grimwood J."/>
            <person name="Schmutz J."/>
            <person name="Rabbi I.Y."/>
            <person name="Egesi C."/>
            <person name="Nauluvula P."/>
            <person name="Lebot V."/>
            <person name="Ndunguru J."/>
            <person name="Mkamilo G."/>
            <person name="Bart R.S."/>
            <person name="Setter T.L."/>
            <person name="Gleadow R.M."/>
            <person name="Kulakow P."/>
            <person name="Ferguson M.E."/>
            <person name="Rounsley S."/>
            <person name="Rokhsar D.S."/>
        </authorList>
    </citation>
    <scope>NUCLEOTIDE SEQUENCE [LARGE SCALE GENOMIC DNA]</scope>
    <source>
        <strain evidence="2">cv. AM560-2</strain>
    </source>
</reference>
<evidence type="ECO:0000313" key="2">
    <source>
        <dbReference type="Proteomes" id="UP000091857"/>
    </source>
</evidence>
<gene>
    <name evidence="1" type="ORF">MANES_08G032350v8</name>
</gene>
<proteinExistence type="predicted"/>
<sequence length="84" mass="9713">MKYSLSLSLLFPWILHSSLSNDKCIKAKREVIIQSSIVGIYKQLSDPRFPLLSCKNNRPISLITRVKGMDENPEKIKLRGRNRQ</sequence>
<dbReference type="EMBL" id="CM004394">
    <property type="protein sequence ID" value="KAG8648714.1"/>
    <property type="molecule type" value="Genomic_DNA"/>
</dbReference>
<name>A0ACB7H9I9_MANES</name>
<organism evidence="1 2">
    <name type="scientific">Manihot esculenta</name>
    <name type="common">Cassava</name>
    <name type="synonym">Jatropha manihot</name>
    <dbReference type="NCBI Taxonomy" id="3983"/>
    <lineage>
        <taxon>Eukaryota</taxon>
        <taxon>Viridiplantae</taxon>
        <taxon>Streptophyta</taxon>
        <taxon>Embryophyta</taxon>
        <taxon>Tracheophyta</taxon>
        <taxon>Spermatophyta</taxon>
        <taxon>Magnoliopsida</taxon>
        <taxon>eudicotyledons</taxon>
        <taxon>Gunneridae</taxon>
        <taxon>Pentapetalae</taxon>
        <taxon>rosids</taxon>
        <taxon>fabids</taxon>
        <taxon>Malpighiales</taxon>
        <taxon>Euphorbiaceae</taxon>
        <taxon>Crotonoideae</taxon>
        <taxon>Manihoteae</taxon>
        <taxon>Manihot</taxon>
    </lineage>
</organism>
<protein>
    <submittedName>
        <fullName evidence="1">Uncharacterized protein</fullName>
    </submittedName>
</protein>
<dbReference type="Proteomes" id="UP000091857">
    <property type="component" value="Chromosome 8"/>
</dbReference>
<evidence type="ECO:0000313" key="1">
    <source>
        <dbReference type="EMBL" id="KAG8648714.1"/>
    </source>
</evidence>